<keyword evidence="1" id="KW-0812">Transmembrane</keyword>
<protein>
    <submittedName>
        <fullName evidence="2">Uncharacterized protein</fullName>
    </submittedName>
</protein>
<evidence type="ECO:0000313" key="3">
    <source>
        <dbReference type="Proteomes" id="UP001501083"/>
    </source>
</evidence>
<keyword evidence="1" id="KW-0472">Membrane</keyword>
<keyword evidence="1" id="KW-1133">Transmembrane helix</keyword>
<accession>A0ABP9L566</accession>
<gene>
    <name evidence="2" type="ORF">GCM10025759_04900</name>
</gene>
<proteinExistence type="predicted"/>
<keyword evidence="3" id="KW-1185">Reference proteome</keyword>
<feature type="transmembrane region" description="Helical" evidence="1">
    <location>
        <begin position="52"/>
        <end position="73"/>
    </location>
</feature>
<reference evidence="3" key="1">
    <citation type="journal article" date="2019" name="Int. J. Syst. Evol. Microbiol.">
        <title>The Global Catalogue of Microorganisms (GCM) 10K type strain sequencing project: providing services to taxonomists for standard genome sequencing and annotation.</title>
        <authorList>
            <consortium name="The Broad Institute Genomics Platform"/>
            <consortium name="The Broad Institute Genome Sequencing Center for Infectious Disease"/>
            <person name="Wu L."/>
            <person name="Ma J."/>
        </authorList>
    </citation>
    <scope>NUCLEOTIDE SEQUENCE [LARGE SCALE GENOMIC DNA]</scope>
    <source>
        <strain evidence="3">JCM 19212</strain>
    </source>
</reference>
<dbReference type="RefSeq" id="WP_158982974.1">
    <property type="nucleotide sequence ID" value="NZ_BAABKY010000001.1"/>
</dbReference>
<name>A0ABP9L566_9GAMM</name>
<feature type="transmembrane region" description="Helical" evidence="1">
    <location>
        <begin position="85"/>
        <end position="104"/>
    </location>
</feature>
<organism evidence="2 3">
    <name type="scientific">Lysobacter panacisoli</name>
    <dbReference type="NCBI Taxonomy" id="1255263"/>
    <lineage>
        <taxon>Bacteria</taxon>
        <taxon>Pseudomonadati</taxon>
        <taxon>Pseudomonadota</taxon>
        <taxon>Gammaproteobacteria</taxon>
        <taxon>Lysobacterales</taxon>
        <taxon>Lysobacteraceae</taxon>
        <taxon>Lysobacter</taxon>
    </lineage>
</organism>
<comment type="caution">
    <text evidence="2">The sequence shown here is derived from an EMBL/GenBank/DDBJ whole genome shotgun (WGS) entry which is preliminary data.</text>
</comment>
<feature type="transmembrane region" description="Helical" evidence="1">
    <location>
        <begin position="134"/>
        <end position="160"/>
    </location>
</feature>
<evidence type="ECO:0000313" key="2">
    <source>
        <dbReference type="EMBL" id="GAA5068787.1"/>
    </source>
</evidence>
<dbReference type="Proteomes" id="UP001501083">
    <property type="component" value="Unassembled WGS sequence"/>
</dbReference>
<dbReference type="EMBL" id="BAABKY010000001">
    <property type="protein sequence ID" value="GAA5068787.1"/>
    <property type="molecule type" value="Genomic_DNA"/>
</dbReference>
<sequence>MFDVRFWPIADIRPTWPAGTMLMSAFDPKRTSIVAPTFRSLSSRAEDLMENAVGWTLWIALTPLSALVASRLLPSFRPPKHRPMLFVVGFIFFAAFGAGAVLVAQKFVHSGAFHVASRKLGDFNYLEAHQPLQYWAAIAMLYGMGVCLVGCGIAIACLCFRKPKVLA</sequence>
<evidence type="ECO:0000256" key="1">
    <source>
        <dbReference type="SAM" id="Phobius"/>
    </source>
</evidence>